<evidence type="ECO:0000313" key="9">
    <source>
        <dbReference type="EMBL" id="CAH3029526.1"/>
    </source>
</evidence>
<evidence type="ECO:0000256" key="7">
    <source>
        <dbReference type="SAM" id="Phobius"/>
    </source>
</evidence>
<feature type="transmembrane region" description="Helical" evidence="7">
    <location>
        <begin position="49"/>
        <end position="70"/>
    </location>
</feature>
<dbReference type="PROSITE" id="PS00237">
    <property type="entry name" value="G_PROTEIN_RECEP_F1_1"/>
    <property type="match status" value="1"/>
</dbReference>
<evidence type="ECO:0000256" key="5">
    <source>
        <dbReference type="RuleBase" id="RU000688"/>
    </source>
</evidence>
<feature type="transmembrane region" description="Helical" evidence="7">
    <location>
        <begin position="228"/>
        <end position="246"/>
    </location>
</feature>
<comment type="subcellular location">
    <subcellularLocation>
        <location evidence="1">Membrane</location>
    </subcellularLocation>
</comment>
<feature type="transmembrane region" description="Helical" evidence="7">
    <location>
        <begin position="266"/>
        <end position="286"/>
    </location>
</feature>
<gene>
    <name evidence="9" type="ORF">PEVE_00036301</name>
</gene>
<evidence type="ECO:0000256" key="6">
    <source>
        <dbReference type="SAM" id="MobiDB-lite"/>
    </source>
</evidence>
<dbReference type="CDD" id="cd00637">
    <property type="entry name" value="7tm_classA_rhodopsin-like"/>
    <property type="match status" value="1"/>
</dbReference>
<dbReference type="Proteomes" id="UP001159427">
    <property type="component" value="Unassembled WGS sequence"/>
</dbReference>
<evidence type="ECO:0000256" key="2">
    <source>
        <dbReference type="ARBA" id="ARBA00022692"/>
    </source>
</evidence>
<keyword evidence="10" id="KW-1185">Reference proteome</keyword>
<reference evidence="9 10" key="1">
    <citation type="submission" date="2022-05" db="EMBL/GenBank/DDBJ databases">
        <authorList>
            <consortium name="Genoscope - CEA"/>
            <person name="William W."/>
        </authorList>
    </citation>
    <scope>NUCLEOTIDE SEQUENCE [LARGE SCALE GENOMIC DNA]</scope>
</reference>
<proteinExistence type="inferred from homology"/>
<dbReference type="PRINTS" id="PR00237">
    <property type="entry name" value="GPCRRHODOPSN"/>
</dbReference>
<keyword evidence="4 7" id="KW-0472">Membrane</keyword>
<dbReference type="SMART" id="SM01381">
    <property type="entry name" value="7TM_GPCR_Srsx"/>
    <property type="match status" value="1"/>
</dbReference>
<feature type="domain" description="G-protein coupled receptors family 1 profile" evidence="8">
    <location>
        <begin position="28"/>
        <end position="283"/>
    </location>
</feature>
<keyword evidence="2 5" id="KW-0812">Transmembrane</keyword>
<keyword evidence="3 7" id="KW-1133">Transmembrane helix</keyword>
<dbReference type="Gene3D" id="1.20.1070.10">
    <property type="entry name" value="Rhodopsin 7-helix transmembrane proteins"/>
    <property type="match status" value="1"/>
</dbReference>
<dbReference type="InterPro" id="IPR000276">
    <property type="entry name" value="GPCR_Rhodpsn"/>
</dbReference>
<feature type="transmembrane region" description="Helical" evidence="7">
    <location>
        <begin position="132"/>
        <end position="153"/>
    </location>
</feature>
<keyword evidence="5" id="KW-0807">Transducer</keyword>
<dbReference type="Pfam" id="PF00001">
    <property type="entry name" value="7tm_1"/>
    <property type="match status" value="1"/>
</dbReference>
<comment type="caution">
    <text evidence="9">The sequence shown here is derived from an EMBL/GenBank/DDBJ whole genome shotgun (WGS) entry which is preliminary data.</text>
</comment>
<protein>
    <recommendedName>
        <fullName evidence="8">G-protein coupled receptors family 1 profile domain-containing protein</fullName>
    </recommendedName>
</protein>
<dbReference type="InterPro" id="IPR017452">
    <property type="entry name" value="GPCR_Rhodpsn_7TM"/>
</dbReference>
<dbReference type="SUPFAM" id="SSF81321">
    <property type="entry name" value="Family A G protein-coupled receptor-like"/>
    <property type="match status" value="1"/>
</dbReference>
<evidence type="ECO:0000313" key="10">
    <source>
        <dbReference type="Proteomes" id="UP001159427"/>
    </source>
</evidence>
<comment type="similarity">
    <text evidence="5">Belongs to the G-protein coupled receptor 1 family.</text>
</comment>
<dbReference type="PANTHER" id="PTHR45698:SF1">
    <property type="entry name" value="TRACE AMINE-ASSOCIATED RECEPTOR 13C-LIKE"/>
    <property type="match status" value="1"/>
</dbReference>
<evidence type="ECO:0000259" key="8">
    <source>
        <dbReference type="PROSITE" id="PS50262"/>
    </source>
</evidence>
<feature type="transmembrane region" description="Helical" evidence="7">
    <location>
        <begin position="179"/>
        <end position="201"/>
    </location>
</feature>
<keyword evidence="5" id="KW-0297">G-protein coupled receptor</keyword>
<name>A0ABN8MMR3_9CNID</name>
<accession>A0ABN8MMR3</accession>
<evidence type="ECO:0000256" key="3">
    <source>
        <dbReference type="ARBA" id="ARBA00022989"/>
    </source>
</evidence>
<dbReference type="PANTHER" id="PTHR45698">
    <property type="entry name" value="TRACE AMINE-ASSOCIATED RECEPTOR 19N-RELATED"/>
    <property type="match status" value="1"/>
</dbReference>
<keyword evidence="5" id="KW-0675">Receptor</keyword>
<feature type="transmembrane region" description="Helical" evidence="7">
    <location>
        <begin position="90"/>
        <end position="111"/>
    </location>
</feature>
<feature type="compositionally biased region" description="Polar residues" evidence="6">
    <location>
        <begin position="335"/>
        <end position="348"/>
    </location>
</feature>
<evidence type="ECO:0000256" key="1">
    <source>
        <dbReference type="ARBA" id="ARBA00004370"/>
    </source>
</evidence>
<organism evidence="9 10">
    <name type="scientific">Porites evermanni</name>
    <dbReference type="NCBI Taxonomy" id="104178"/>
    <lineage>
        <taxon>Eukaryota</taxon>
        <taxon>Metazoa</taxon>
        <taxon>Cnidaria</taxon>
        <taxon>Anthozoa</taxon>
        <taxon>Hexacorallia</taxon>
        <taxon>Scleractinia</taxon>
        <taxon>Fungiina</taxon>
        <taxon>Poritidae</taxon>
        <taxon>Porites</taxon>
    </lineage>
</organism>
<dbReference type="EMBL" id="CALNXI010000578">
    <property type="protein sequence ID" value="CAH3029526.1"/>
    <property type="molecule type" value="Genomic_DNA"/>
</dbReference>
<feature type="region of interest" description="Disordered" evidence="6">
    <location>
        <begin position="326"/>
        <end position="355"/>
    </location>
</feature>
<evidence type="ECO:0000256" key="4">
    <source>
        <dbReference type="ARBA" id="ARBA00023136"/>
    </source>
</evidence>
<sequence>MSVYSNSDSANIVLIVVHSVLTIVNIAGNFLVCIIIIKNRDMRNLLDYLLLNLAIADSSTVIFLSPKYIFSHAFSHPEGSLGDALCIAVTGGNIGWVGAVTSVFCLVAIAAERYYAVVHPIKYVARPLRKRNLKVIITCTWILGVIFNIPAFIYRRYNEERKYCINTWPSVWVGKAYSLSWLLLAVLSTSLMAVLYFRVAYTMWFKKEEHRRESNLRQRAVPRMRKRATLMVMLVSLVFGICWVTDRTNYVIVHFYSPSDAFFSLAASNTLVLINSTINPIVYALVNHRFREKARMMLRRICCPISNTALPGADGPQVMALQQRRTGGIPEQHSRLPSITDNTQSSITEPPFYSM</sequence>
<feature type="transmembrane region" description="Helical" evidence="7">
    <location>
        <begin position="12"/>
        <end position="37"/>
    </location>
</feature>
<dbReference type="PROSITE" id="PS50262">
    <property type="entry name" value="G_PROTEIN_RECEP_F1_2"/>
    <property type="match status" value="1"/>
</dbReference>